<dbReference type="InterPro" id="IPR025558">
    <property type="entry name" value="DUF4283"/>
</dbReference>
<dbReference type="AlphaFoldDB" id="A0A835H2Y3"/>
<gene>
    <name evidence="3" type="ORF">IFM89_036174</name>
</gene>
<feature type="compositionally biased region" description="Basic and acidic residues" evidence="1">
    <location>
        <begin position="321"/>
        <end position="332"/>
    </location>
</feature>
<dbReference type="PANTHER" id="PTHR31286">
    <property type="entry name" value="GLYCINE-RICH CELL WALL STRUCTURAL PROTEIN 1.8-LIKE"/>
    <property type="match status" value="1"/>
</dbReference>
<name>A0A835H2Y3_9MAGN</name>
<dbReference type="OrthoDB" id="1924068at2759"/>
<evidence type="ECO:0000313" key="4">
    <source>
        <dbReference type="Proteomes" id="UP000631114"/>
    </source>
</evidence>
<evidence type="ECO:0000313" key="3">
    <source>
        <dbReference type="EMBL" id="KAF9590682.1"/>
    </source>
</evidence>
<evidence type="ECO:0000256" key="1">
    <source>
        <dbReference type="SAM" id="MobiDB-lite"/>
    </source>
</evidence>
<comment type="caution">
    <text evidence="3">The sequence shown here is derived from an EMBL/GenBank/DDBJ whole genome shotgun (WGS) entry which is preliminary data.</text>
</comment>
<feature type="compositionally biased region" description="Basic residues" evidence="1">
    <location>
        <begin position="338"/>
        <end position="349"/>
    </location>
</feature>
<protein>
    <recommendedName>
        <fullName evidence="2">DUF4283 domain-containing protein</fullName>
    </recommendedName>
</protein>
<proteinExistence type="predicted"/>
<dbReference type="InterPro" id="IPR040256">
    <property type="entry name" value="At4g02000-like"/>
</dbReference>
<accession>A0A835H2Y3</accession>
<feature type="region of interest" description="Disordered" evidence="1">
    <location>
        <begin position="321"/>
        <end position="349"/>
    </location>
</feature>
<organism evidence="3 4">
    <name type="scientific">Coptis chinensis</name>
    <dbReference type="NCBI Taxonomy" id="261450"/>
    <lineage>
        <taxon>Eukaryota</taxon>
        <taxon>Viridiplantae</taxon>
        <taxon>Streptophyta</taxon>
        <taxon>Embryophyta</taxon>
        <taxon>Tracheophyta</taxon>
        <taxon>Spermatophyta</taxon>
        <taxon>Magnoliopsida</taxon>
        <taxon>Ranunculales</taxon>
        <taxon>Ranunculaceae</taxon>
        <taxon>Coptidoideae</taxon>
        <taxon>Coptis</taxon>
    </lineage>
</organism>
<dbReference type="Pfam" id="PF14111">
    <property type="entry name" value="DUF4283"/>
    <property type="match status" value="1"/>
</dbReference>
<keyword evidence="4" id="KW-1185">Reference proteome</keyword>
<dbReference type="Proteomes" id="UP000631114">
    <property type="component" value="Unassembled WGS sequence"/>
</dbReference>
<reference evidence="3 4" key="1">
    <citation type="submission" date="2020-10" db="EMBL/GenBank/DDBJ databases">
        <title>The Coptis chinensis genome and diversification of protoberbering-type alkaloids.</title>
        <authorList>
            <person name="Wang B."/>
            <person name="Shu S."/>
            <person name="Song C."/>
            <person name="Liu Y."/>
        </authorList>
    </citation>
    <scope>NUCLEOTIDE SEQUENCE [LARGE SCALE GENOMIC DNA]</scope>
    <source>
        <strain evidence="3">HL-2020</strain>
        <tissue evidence="3">Leaf</tissue>
    </source>
</reference>
<dbReference type="EMBL" id="JADFTS010000009">
    <property type="protein sequence ID" value="KAF9590682.1"/>
    <property type="molecule type" value="Genomic_DNA"/>
</dbReference>
<evidence type="ECO:0000259" key="2">
    <source>
        <dbReference type="Pfam" id="PF14111"/>
    </source>
</evidence>
<sequence length="349" mass="39579">MVVVCPWDFLGASEPAQQQQKESPLAAVTNTQEQPKAMLENEQQNKASYADIAKKGGATQVEIAENALNGSSDASNRRISFAEKVKANASVEIDIAALPIPGMKGNIPSIRIPKQAIDRGLQFCKFSLVGRLDFQKINIDTVRTIAAEKWRPKGCWKIVPLGKGYFMIRLTCEEDLVRIWSGGPWKFENQILRLTKWKPDFDPEIQRISHAMVWVKLPKLKQQFWDYEILMAMGRCIGYPIGIDKTTAARDFGFYASVLVDLDLSKPIPSQIIVEVPDGQDFVQEIELSRLPKFCSHCKTIGHLMSDCKSLQKEIRNEKDINLEKEPRKENQHATGKTNHRRRRMKSAK</sequence>
<feature type="domain" description="DUF4283" evidence="2">
    <location>
        <begin position="122"/>
        <end position="204"/>
    </location>
</feature>
<dbReference type="PANTHER" id="PTHR31286:SF60">
    <property type="entry name" value="PROTEIN, PUTATIVE-RELATED"/>
    <property type="match status" value="1"/>
</dbReference>